<feature type="transmembrane region" description="Helical" evidence="2">
    <location>
        <begin position="145"/>
        <end position="163"/>
    </location>
</feature>
<evidence type="ECO:0000313" key="4">
    <source>
        <dbReference type="Proteomes" id="UP000623467"/>
    </source>
</evidence>
<name>A0A8H6YM96_9AGAR</name>
<proteinExistence type="predicted"/>
<dbReference type="Proteomes" id="UP000623467">
    <property type="component" value="Unassembled WGS sequence"/>
</dbReference>
<protein>
    <submittedName>
        <fullName evidence="3">Uncharacterized protein</fullName>
    </submittedName>
</protein>
<dbReference type="EMBL" id="JACAZH010000008">
    <property type="protein sequence ID" value="KAF7361306.1"/>
    <property type="molecule type" value="Genomic_DNA"/>
</dbReference>
<feature type="region of interest" description="Disordered" evidence="1">
    <location>
        <begin position="1"/>
        <end position="25"/>
    </location>
</feature>
<keyword evidence="2" id="KW-0812">Transmembrane</keyword>
<keyword evidence="2" id="KW-0472">Membrane</keyword>
<evidence type="ECO:0000313" key="3">
    <source>
        <dbReference type="EMBL" id="KAF7361306.1"/>
    </source>
</evidence>
<gene>
    <name evidence="3" type="ORF">MSAN_01163100</name>
</gene>
<dbReference type="AlphaFoldDB" id="A0A8H6YM96"/>
<keyword evidence="2" id="KW-1133">Transmembrane helix</keyword>
<accession>A0A8H6YM96</accession>
<evidence type="ECO:0000256" key="2">
    <source>
        <dbReference type="SAM" id="Phobius"/>
    </source>
</evidence>
<organism evidence="3 4">
    <name type="scientific">Mycena sanguinolenta</name>
    <dbReference type="NCBI Taxonomy" id="230812"/>
    <lineage>
        <taxon>Eukaryota</taxon>
        <taxon>Fungi</taxon>
        <taxon>Dikarya</taxon>
        <taxon>Basidiomycota</taxon>
        <taxon>Agaricomycotina</taxon>
        <taxon>Agaricomycetes</taxon>
        <taxon>Agaricomycetidae</taxon>
        <taxon>Agaricales</taxon>
        <taxon>Marasmiineae</taxon>
        <taxon>Mycenaceae</taxon>
        <taxon>Mycena</taxon>
    </lineage>
</organism>
<keyword evidence="4" id="KW-1185">Reference proteome</keyword>
<evidence type="ECO:0000256" key="1">
    <source>
        <dbReference type="SAM" id="MobiDB-lite"/>
    </source>
</evidence>
<reference evidence="3" key="1">
    <citation type="submission" date="2020-05" db="EMBL/GenBank/DDBJ databases">
        <title>Mycena genomes resolve the evolution of fungal bioluminescence.</title>
        <authorList>
            <person name="Tsai I.J."/>
        </authorList>
    </citation>
    <scope>NUCLEOTIDE SEQUENCE</scope>
    <source>
        <strain evidence="3">160909Yilan</strain>
    </source>
</reference>
<feature type="compositionally biased region" description="Low complexity" evidence="1">
    <location>
        <begin position="8"/>
        <end position="24"/>
    </location>
</feature>
<sequence length="173" mass="19652">MRKRHTRCSSTRTSRRPSLLSSTTARPNFSGSMMTFGKRLLVSAVVSSFWFIHFDVVDEEAQFYVNLIFLNELKIIAASSRGPYSVKPMCQYIKFVVLRLFIDPDNNSTANPMDTISSQASTLLIPLQVQCLKYRLQWSTNVAKLYLLFSSITVGNIAYTFLFQSPRLLASES</sequence>
<comment type="caution">
    <text evidence="3">The sequence shown here is derived from an EMBL/GenBank/DDBJ whole genome shotgun (WGS) entry which is preliminary data.</text>
</comment>